<feature type="domain" description="Protein kinase" evidence="6">
    <location>
        <begin position="1"/>
        <end position="114"/>
    </location>
</feature>
<dbReference type="GO" id="GO:0004694">
    <property type="term" value="F:eukaryotic translation initiation factor 2alpha kinase activity"/>
    <property type="evidence" value="ECO:0007669"/>
    <property type="project" value="TreeGrafter"/>
</dbReference>
<reference evidence="7" key="1">
    <citation type="submission" date="2020-03" db="EMBL/GenBank/DDBJ databases">
        <title>Intra-Species Differences in Population Size shape Life History and Genome Evolution.</title>
        <authorList>
            <person name="Willemsen D."/>
            <person name="Cui R."/>
            <person name="Valenzano D.R."/>
        </authorList>
    </citation>
    <scope>NUCLEOTIDE SEQUENCE</scope>
    <source>
        <strain evidence="7">GRZ</strain>
        <tissue evidence="7">Whole</tissue>
    </source>
</reference>
<keyword evidence="1" id="KW-0808">Transferase</keyword>
<evidence type="ECO:0000256" key="2">
    <source>
        <dbReference type="ARBA" id="ARBA00022741"/>
    </source>
</evidence>
<dbReference type="Proteomes" id="UP000822369">
    <property type="component" value="Chromosome 6"/>
</dbReference>
<dbReference type="KEGG" id="nfu:107375440"/>
<dbReference type="PROSITE" id="PS50011">
    <property type="entry name" value="PROTEIN_KINASE_DOM"/>
    <property type="match status" value="1"/>
</dbReference>
<evidence type="ECO:0000256" key="1">
    <source>
        <dbReference type="ARBA" id="ARBA00022679"/>
    </source>
</evidence>
<evidence type="ECO:0000313" key="8">
    <source>
        <dbReference type="Proteomes" id="UP000822369"/>
    </source>
</evidence>
<keyword evidence="7" id="KW-0648">Protein biosynthesis</keyword>
<dbReference type="AlphaFoldDB" id="A0A9D2YFS6"/>
<evidence type="ECO:0000256" key="3">
    <source>
        <dbReference type="ARBA" id="ARBA00022777"/>
    </source>
</evidence>
<protein>
    <submittedName>
        <fullName evidence="7">Eukaryotic translation initiation factor 2-alpha kinase 3-like</fullName>
    </submittedName>
</protein>
<dbReference type="InterPro" id="IPR000719">
    <property type="entry name" value="Prot_kinase_dom"/>
</dbReference>
<comment type="caution">
    <text evidence="7">The sequence shown here is derived from an EMBL/GenBank/DDBJ whole genome shotgun (WGS) entry which is preliminary data.</text>
</comment>
<proteinExistence type="predicted"/>
<feature type="region of interest" description="Disordered" evidence="5">
    <location>
        <begin position="95"/>
        <end position="127"/>
    </location>
</feature>
<gene>
    <name evidence="7" type="ORF">G4P62_002643</name>
</gene>
<keyword evidence="3 7" id="KW-0418">Kinase</keyword>
<keyword evidence="2" id="KW-0547">Nucleotide-binding</keyword>
<accession>A0A9D2YFS6</accession>
<evidence type="ECO:0000313" key="7">
    <source>
        <dbReference type="EMBL" id="KAF7219696.1"/>
    </source>
</evidence>
<dbReference type="PANTHER" id="PTHR11042">
    <property type="entry name" value="EUKARYOTIC TRANSLATION INITIATION FACTOR 2-ALPHA KINASE EIF2-ALPHA KINASE -RELATED"/>
    <property type="match status" value="1"/>
</dbReference>
<dbReference type="InterPro" id="IPR050339">
    <property type="entry name" value="CC_SR_Kinase"/>
</dbReference>
<dbReference type="InterPro" id="IPR011009">
    <property type="entry name" value="Kinase-like_dom_sf"/>
</dbReference>
<evidence type="ECO:0000256" key="4">
    <source>
        <dbReference type="ARBA" id="ARBA00022840"/>
    </source>
</evidence>
<dbReference type="PANTHER" id="PTHR11042:SF91">
    <property type="entry name" value="EUKARYOTIC TRANSLATION INITIATION FACTOR 2-ALPHA KINASE"/>
    <property type="match status" value="1"/>
</dbReference>
<dbReference type="GO" id="GO:0003743">
    <property type="term" value="F:translation initiation factor activity"/>
    <property type="evidence" value="ECO:0007669"/>
    <property type="project" value="UniProtKB-KW"/>
</dbReference>
<dbReference type="SUPFAM" id="SSF56112">
    <property type="entry name" value="Protein kinase-like (PK-like)"/>
    <property type="match status" value="1"/>
</dbReference>
<evidence type="ECO:0000259" key="6">
    <source>
        <dbReference type="PROSITE" id="PS50011"/>
    </source>
</evidence>
<dbReference type="GO" id="GO:0005737">
    <property type="term" value="C:cytoplasm"/>
    <property type="evidence" value="ECO:0007669"/>
    <property type="project" value="TreeGrafter"/>
</dbReference>
<dbReference type="GO" id="GO:0005524">
    <property type="term" value="F:ATP binding"/>
    <property type="evidence" value="ECO:0007669"/>
    <property type="project" value="UniProtKB-KW"/>
</dbReference>
<feature type="compositionally biased region" description="Polar residues" evidence="5">
    <location>
        <begin position="102"/>
        <end position="127"/>
    </location>
</feature>
<sequence>MMVDIIGENHVERSAGVGTTPYMAPEQYGTNYNHKVDLFPVGLIWFECLWRVSTGHERVVIWPDLRKKKFPRGFENTCFDQCIKIKRLLCKNPQERPEASELLSTLSPKENSYKTSSCTKPPSASLP</sequence>
<organism evidence="7 8">
    <name type="scientific">Nothobranchius furzeri</name>
    <name type="common">Turquoise killifish</name>
    <dbReference type="NCBI Taxonomy" id="105023"/>
    <lineage>
        <taxon>Eukaryota</taxon>
        <taxon>Metazoa</taxon>
        <taxon>Chordata</taxon>
        <taxon>Craniata</taxon>
        <taxon>Vertebrata</taxon>
        <taxon>Euteleostomi</taxon>
        <taxon>Actinopterygii</taxon>
        <taxon>Neopterygii</taxon>
        <taxon>Teleostei</taxon>
        <taxon>Neoteleostei</taxon>
        <taxon>Acanthomorphata</taxon>
        <taxon>Ovalentaria</taxon>
        <taxon>Atherinomorphae</taxon>
        <taxon>Cyprinodontiformes</taxon>
        <taxon>Nothobranchiidae</taxon>
        <taxon>Nothobranchius</taxon>
    </lineage>
</organism>
<keyword evidence="4" id="KW-0067">ATP-binding</keyword>
<evidence type="ECO:0000256" key="5">
    <source>
        <dbReference type="SAM" id="MobiDB-lite"/>
    </source>
</evidence>
<dbReference type="EMBL" id="JAAVVJ010000006">
    <property type="protein sequence ID" value="KAF7219696.1"/>
    <property type="molecule type" value="Genomic_DNA"/>
</dbReference>
<name>A0A9D2YFS6_NOTFU</name>
<dbReference type="Gene3D" id="1.10.510.10">
    <property type="entry name" value="Transferase(Phosphotransferase) domain 1"/>
    <property type="match status" value="1"/>
</dbReference>
<dbReference type="GO" id="GO:0005634">
    <property type="term" value="C:nucleus"/>
    <property type="evidence" value="ECO:0007669"/>
    <property type="project" value="TreeGrafter"/>
</dbReference>
<keyword evidence="7" id="KW-0396">Initiation factor</keyword>